<protein>
    <submittedName>
        <fullName evidence="1">Uncharacterized protein</fullName>
    </submittedName>
</protein>
<dbReference type="EMBL" id="JACNJH010000113">
    <property type="protein sequence ID" value="MBC8360950.1"/>
    <property type="molecule type" value="Genomic_DNA"/>
</dbReference>
<organism evidence="1 2">
    <name type="scientific">Candidatus Desulfatibia profunda</name>
    <dbReference type="NCBI Taxonomy" id="2841695"/>
    <lineage>
        <taxon>Bacteria</taxon>
        <taxon>Pseudomonadati</taxon>
        <taxon>Thermodesulfobacteriota</taxon>
        <taxon>Desulfobacteria</taxon>
        <taxon>Desulfobacterales</taxon>
        <taxon>Desulfobacterales incertae sedis</taxon>
        <taxon>Candidatus Desulfatibia</taxon>
    </lineage>
</organism>
<comment type="caution">
    <text evidence="1">The sequence shown here is derived from an EMBL/GenBank/DDBJ whole genome shotgun (WGS) entry which is preliminary data.</text>
</comment>
<name>A0A8J6TGQ0_9BACT</name>
<gene>
    <name evidence="1" type="ORF">H8E23_06100</name>
</gene>
<proteinExistence type="predicted"/>
<evidence type="ECO:0000313" key="2">
    <source>
        <dbReference type="Proteomes" id="UP000603434"/>
    </source>
</evidence>
<evidence type="ECO:0000313" key="1">
    <source>
        <dbReference type="EMBL" id="MBC8360950.1"/>
    </source>
</evidence>
<dbReference type="Proteomes" id="UP000603434">
    <property type="component" value="Unassembled WGS sequence"/>
</dbReference>
<sequence>MSDYGLIVKNLSEEIQIDSIYRNLSLSQSGASETISNNWNELDPAAGDYWTRIALTSSALPPLVLLRPDTDNFVAVMAFVQSGSNYVNVDIITEYDNGPTTIDWQCYRQNLSGSGINYGILVYNSAGALCFDSGLQYFKIHSIHSISLDTPPVLPGALPTPSYGDYEDISHAGISNPYYILSPGSQWMHATTGEPPYVPSTAMLWKIGVKKLTSTSVRVGWFAYLFDQSDSIADTVNAGYNPTMKLIVCEP</sequence>
<dbReference type="AlphaFoldDB" id="A0A8J6TGQ0"/>
<accession>A0A8J6TGQ0</accession>
<reference evidence="1 2" key="1">
    <citation type="submission" date="2020-08" db="EMBL/GenBank/DDBJ databases">
        <title>Bridging the membrane lipid divide: bacteria of the FCB group superphylum have the potential to synthesize archaeal ether lipids.</title>
        <authorList>
            <person name="Villanueva L."/>
            <person name="Von Meijenfeldt F.A.B."/>
            <person name="Westbye A.B."/>
            <person name="Yadav S."/>
            <person name="Hopmans E.C."/>
            <person name="Dutilh B.E."/>
            <person name="Sinninghe Damste J.S."/>
        </authorList>
    </citation>
    <scope>NUCLEOTIDE SEQUENCE [LARGE SCALE GENOMIC DNA]</scope>
    <source>
        <strain evidence="1">NIOZ-UU30</strain>
    </source>
</reference>